<comment type="similarity">
    <text evidence="1">Belongs to the NAD(P)-dependent epimerase/dehydratase family.</text>
</comment>
<reference evidence="3 4" key="1">
    <citation type="journal article" date="2016" name="Sci. Rep.">
        <title>Metabolic traits of an uncultured archaeal lineage -MSBL1- from brine pools of the Red Sea.</title>
        <authorList>
            <person name="Mwirichia R."/>
            <person name="Alam I."/>
            <person name="Rashid M."/>
            <person name="Vinu M."/>
            <person name="Ba-Alawi W."/>
            <person name="Anthony Kamau A."/>
            <person name="Kamanda Ngugi D."/>
            <person name="Goker M."/>
            <person name="Klenk H.P."/>
            <person name="Bajic V."/>
            <person name="Stingl U."/>
        </authorList>
    </citation>
    <scope>NUCLEOTIDE SEQUENCE [LARGE SCALE GENOMIC DNA]</scope>
    <source>
        <strain evidence="3">SCGC-AAA259I09</strain>
    </source>
</reference>
<name>A0A133USD3_9EURY</name>
<feature type="domain" description="NAD-dependent epimerase/dehydratase" evidence="2">
    <location>
        <begin position="3"/>
        <end position="274"/>
    </location>
</feature>
<keyword evidence="4" id="KW-1185">Reference proteome</keyword>
<dbReference type="Proteomes" id="UP000070463">
    <property type="component" value="Unassembled WGS sequence"/>
</dbReference>
<organism evidence="3 4">
    <name type="scientific">candidate division MSBL1 archaeon SCGC-AAA259I09</name>
    <dbReference type="NCBI Taxonomy" id="1698267"/>
    <lineage>
        <taxon>Archaea</taxon>
        <taxon>Methanobacteriati</taxon>
        <taxon>Methanobacteriota</taxon>
        <taxon>candidate division MSBL1</taxon>
    </lineage>
</organism>
<dbReference type="EMBL" id="LHXR01000044">
    <property type="protein sequence ID" value="KXA97108.1"/>
    <property type="molecule type" value="Genomic_DNA"/>
</dbReference>
<dbReference type="InterPro" id="IPR036291">
    <property type="entry name" value="NAD(P)-bd_dom_sf"/>
</dbReference>
<dbReference type="InterPro" id="IPR001509">
    <property type="entry name" value="Epimerase_deHydtase"/>
</dbReference>
<dbReference type="Gene3D" id="3.40.50.720">
    <property type="entry name" value="NAD(P)-binding Rossmann-like Domain"/>
    <property type="match status" value="1"/>
</dbReference>
<proteinExistence type="inferred from homology"/>
<dbReference type="AlphaFoldDB" id="A0A133USD3"/>
<dbReference type="PANTHER" id="PTHR43000">
    <property type="entry name" value="DTDP-D-GLUCOSE 4,6-DEHYDRATASE-RELATED"/>
    <property type="match status" value="1"/>
</dbReference>
<dbReference type="Pfam" id="PF01370">
    <property type="entry name" value="Epimerase"/>
    <property type="match status" value="1"/>
</dbReference>
<comment type="caution">
    <text evidence="3">The sequence shown here is derived from an EMBL/GenBank/DDBJ whole genome shotgun (WGS) entry which is preliminary data.</text>
</comment>
<dbReference type="SUPFAM" id="SSF51735">
    <property type="entry name" value="NAD(P)-binding Rossmann-fold domains"/>
    <property type="match status" value="1"/>
</dbReference>
<evidence type="ECO:0000313" key="4">
    <source>
        <dbReference type="Proteomes" id="UP000070463"/>
    </source>
</evidence>
<protein>
    <submittedName>
        <fullName evidence="3">Nucleoside-diphosphate sugar epimerase</fullName>
    </submittedName>
</protein>
<evidence type="ECO:0000259" key="2">
    <source>
        <dbReference type="Pfam" id="PF01370"/>
    </source>
</evidence>
<evidence type="ECO:0000256" key="1">
    <source>
        <dbReference type="ARBA" id="ARBA00007637"/>
    </source>
</evidence>
<sequence length="347" mass="39098">MKVLVTGGAGFIGSHVALFYAEKEHEVIALDNLSRMNVLASASEKRNTAGYNWNYLKKAENIKRIEADIRNEEKIEKIANDVDAIIHCAGQVAVTSSLAERREDFTTNALGTFNVLEAARKAKTDPALVFTSTNKVYGNNVNRIPVKEKGTRYEFDEEYSNGISEEFPIDTCEHTPYGVSKLSGDLYVQDYAYRNELDAAVFRMSCIYGPRQFGVEDQGWVAHFIISILEDNGLTIYGDGKQVRDVLWVDDLVKAFDSFIERKNEIDNPIFNIGGGENNTLSLLELLDIVGNESGKRTEVKYGDWREGDQKVYVSDISKARKELSWSPQNNPDQGIRKFIDWYKSTG</sequence>
<gene>
    <name evidence="3" type="ORF">AKJ37_03740</name>
</gene>
<dbReference type="PATRIC" id="fig|1698267.3.peg.1337"/>
<accession>A0A133USD3</accession>
<evidence type="ECO:0000313" key="3">
    <source>
        <dbReference type="EMBL" id="KXA97108.1"/>
    </source>
</evidence>